<evidence type="ECO:0000256" key="1">
    <source>
        <dbReference type="ARBA" id="ARBA00004141"/>
    </source>
</evidence>
<dbReference type="InterPro" id="IPR016035">
    <property type="entry name" value="Acyl_Trfase/lysoPLipase"/>
</dbReference>
<feature type="compositionally biased region" description="Gly residues" evidence="10">
    <location>
        <begin position="871"/>
        <end position="882"/>
    </location>
</feature>
<dbReference type="EMBL" id="VIBQ01000010">
    <property type="protein sequence ID" value="KAB8338993.1"/>
    <property type="molecule type" value="Genomic_DNA"/>
</dbReference>
<evidence type="ECO:0000256" key="10">
    <source>
        <dbReference type="SAM" id="MobiDB-lite"/>
    </source>
</evidence>
<name>A0A5N6KRA8_9ROSI</name>
<comment type="caution">
    <text evidence="9">Lacks conserved residue(s) required for the propagation of feature annotation.</text>
</comment>
<organism evidence="13 14">
    <name type="scientific">Carpinus fangiana</name>
    <dbReference type="NCBI Taxonomy" id="176857"/>
    <lineage>
        <taxon>Eukaryota</taxon>
        <taxon>Viridiplantae</taxon>
        <taxon>Streptophyta</taxon>
        <taxon>Embryophyta</taxon>
        <taxon>Tracheophyta</taxon>
        <taxon>Spermatophyta</taxon>
        <taxon>Magnoliopsida</taxon>
        <taxon>eudicotyledons</taxon>
        <taxon>Gunneridae</taxon>
        <taxon>Pentapetalae</taxon>
        <taxon>rosids</taxon>
        <taxon>fabids</taxon>
        <taxon>Fagales</taxon>
        <taxon>Betulaceae</taxon>
        <taxon>Carpinus</taxon>
    </lineage>
</organism>
<keyword evidence="8 11" id="KW-0472">Membrane</keyword>
<evidence type="ECO:0000256" key="7">
    <source>
        <dbReference type="ARBA" id="ARBA00023098"/>
    </source>
</evidence>
<dbReference type="GO" id="GO:0016042">
    <property type="term" value="P:lipid catabolic process"/>
    <property type="evidence" value="ECO:0007669"/>
    <property type="project" value="UniProtKB-KW"/>
</dbReference>
<feature type="region of interest" description="Disordered" evidence="10">
    <location>
        <begin position="863"/>
        <end position="900"/>
    </location>
</feature>
<feature type="transmembrane region" description="Helical" evidence="11">
    <location>
        <begin position="13"/>
        <end position="35"/>
    </location>
</feature>
<keyword evidence="7" id="KW-0443">Lipid metabolism</keyword>
<reference evidence="13 14" key="1">
    <citation type="submission" date="2019-06" db="EMBL/GenBank/DDBJ databases">
        <title>A chromosomal-level reference genome of Carpinus fangiana (Coryloideae, Betulaceae).</title>
        <authorList>
            <person name="Yang X."/>
            <person name="Wang Z."/>
            <person name="Zhang L."/>
            <person name="Hao G."/>
            <person name="Liu J."/>
            <person name="Yang Y."/>
        </authorList>
    </citation>
    <scope>NUCLEOTIDE SEQUENCE [LARGE SCALE GENOMIC DNA]</scope>
    <source>
        <strain evidence="13">Cfa_2016G</strain>
        <tissue evidence="13">Leaf</tissue>
    </source>
</reference>
<keyword evidence="14" id="KW-1185">Reference proteome</keyword>
<comment type="similarity">
    <text evidence="2">Belongs to the SURF4 family.</text>
</comment>
<keyword evidence="5" id="KW-0442">Lipid degradation</keyword>
<evidence type="ECO:0000313" key="13">
    <source>
        <dbReference type="EMBL" id="KAB8338993.1"/>
    </source>
</evidence>
<dbReference type="InterPro" id="IPR021771">
    <property type="entry name" value="Triacylglycerol_lipase_N"/>
</dbReference>
<dbReference type="Proteomes" id="UP000327013">
    <property type="component" value="Unassembled WGS sequence"/>
</dbReference>
<dbReference type="PROSITE" id="PS51635">
    <property type="entry name" value="PNPLA"/>
    <property type="match status" value="1"/>
</dbReference>
<protein>
    <recommendedName>
        <fullName evidence="12">PNPLA domain-containing protein</fullName>
    </recommendedName>
</protein>
<dbReference type="Pfam" id="PF02077">
    <property type="entry name" value="SURF4"/>
    <property type="match status" value="1"/>
</dbReference>
<evidence type="ECO:0000256" key="9">
    <source>
        <dbReference type="PROSITE-ProRule" id="PRU01161"/>
    </source>
</evidence>
<evidence type="ECO:0000256" key="3">
    <source>
        <dbReference type="ARBA" id="ARBA00022692"/>
    </source>
</evidence>
<dbReference type="Gene3D" id="3.40.1090.10">
    <property type="entry name" value="Cytosolic phospholipase A2 catalytic domain"/>
    <property type="match status" value="1"/>
</dbReference>
<keyword evidence="6 11" id="KW-1133">Transmembrane helix</keyword>
<evidence type="ECO:0000256" key="2">
    <source>
        <dbReference type="ARBA" id="ARBA00006945"/>
    </source>
</evidence>
<dbReference type="AlphaFoldDB" id="A0A5N6KRA8"/>
<comment type="caution">
    <text evidence="13">The sequence shown here is derived from an EMBL/GenBank/DDBJ whole genome shotgun (WGS) entry which is preliminary data.</text>
</comment>
<evidence type="ECO:0000256" key="6">
    <source>
        <dbReference type="ARBA" id="ARBA00022989"/>
    </source>
</evidence>
<accession>A0A5N6KRA8</accession>
<dbReference type="OrthoDB" id="15478at2759"/>
<feature type="transmembrane region" description="Helical" evidence="11">
    <location>
        <begin position="41"/>
        <end position="60"/>
    </location>
</feature>
<dbReference type="InterPro" id="IPR002641">
    <property type="entry name" value="PNPLA_dom"/>
</dbReference>
<dbReference type="Pfam" id="PF01734">
    <property type="entry name" value="Patatin"/>
    <property type="match status" value="1"/>
</dbReference>
<evidence type="ECO:0000313" key="14">
    <source>
        <dbReference type="Proteomes" id="UP000327013"/>
    </source>
</evidence>
<proteinExistence type="inferred from homology"/>
<keyword evidence="3 11" id="KW-0812">Transmembrane</keyword>
<feature type="domain" description="PNPLA" evidence="12">
    <location>
        <begin position="401"/>
        <end position="593"/>
    </location>
</feature>
<evidence type="ECO:0000256" key="4">
    <source>
        <dbReference type="ARBA" id="ARBA00022801"/>
    </source>
</evidence>
<feature type="transmembrane region" description="Helical" evidence="11">
    <location>
        <begin position="131"/>
        <end position="152"/>
    </location>
</feature>
<dbReference type="GO" id="GO:0004806">
    <property type="term" value="F:triacylglycerol lipase activity"/>
    <property type="evidence" value="ECO:0007669"/>
    <property type="project" value="InterPro"/>
</dbReference>
<dbReference type="PANTHER" id="PTHR14226:SF44">
    <property type="entry name" value="TRIACYLGLYCEROL LIPASE 3"/>
    <property type="match status" value="1"/>
</dbReference>
<dbReference type="InterPro" id="IPR050301">
    <property type="entry name" value="NTE"/>
</dbReference>
<evidence type="ECO:0000256" key="11">
    <source>
        <dbReference type="SAM" id="Phobius"/>
    </source>
</evidence>
<feature type="region of interest" description="Disordered" evidence="10">
    <location>
        <begin position="776"/>
        <end position="846"/>
    </location>
</feature>
<evidence type="ECO:0000259" key="12">
    <source>
        <dbReference type="PROSITE" id="PS51635"/>
    </source>
</evidence>
<feature type="transmembrane region" description="Helical" evidence="11">
    <location>
        <begin position="80"/>
        <end position="98"/>
    </location>
</feature>
<dbReference type="InterPro" id="IPR002995">
    <property type="entry name" value="Surf4"/>
</dbReference>
<gene>
    <name evidence="13" type="ORF">FH972_021932</name>
</gene>
<dbReference type="Pfam" id="PF11815">
    <property type="entry name" value="DUF3336"/>
    <property type="match status" value="1"/>
</dbReference>
<evidence type="ECO:0000256" key="5">
    <source>
        <dbReference type="ARBA" id="ARBA00022963"/>
    </source>
</evidence>
<sequence>MTSCSVLIIARKYTVYAVCGLTSVVVTQALGYGLIFDLNFFLRNLSVMGGLLMVLSDSWVRKRFVPAGLPQIDEKDRKMYFQLAGRVLLIFLFIGFVFAGDWSFGRVLVSILGLVACVMVVVGFKAKWSAIMLVVILSIFVSGLGAVHRVALLTTCDTELASEQLLDGEVSNSSVAEVSSCWSTWALVSSAWTRRRRSTDPRRCVASASLLRRAQADGAPSSGMTMFDTLISIITDIILHWQLALHNWWNKKPLPDQLLETLAEANAYEDWEGAAYQLDEILGNDLWRQNASSARYDYRLIHERLQAIIDAREDEDILTLVNLLRSGLVRNLGNITAPRLYNRAFAGTKLLIEDYITQIALAVDYVATYPTSSDYSESPLTAQAKLDLLHDTRQAFGRSALILQGGAIFGLCHIGVVKALHLRGLLPRIIAGTATGALIAALVGVHHEDELLQFLAEDTLDLSAFTAAHVKEKAGDDLSWFGTLWRRLRRFARHGYFLDVRVLEDCVRANVGDVTFEEAYAKTKRVLNIMIPTSGRGDMPTLLNYLTAPNVLIWSAAVASNSAASSPLYSSTSLLCKDADTGQIVPWPLTASSPVSSSYSKKPFSAATATAVTDPLRDSPLGRIAELFNVNHFLVSQARPYIAPFLQANDTGPPAPSRSASTYRAGRPNRAWAALLRVVVLELQHRLRQLDTIGLLHSSIRRFLVDDIVPAASLTLVPQLSASDFLGLLERPTRESVEAWIRRGERSVWPAVPSLKVRCAVEVELDRAYQIVRRRKPLDAMPSGPGTQPRRVSADFSSTAKDNQGGERAGRRGGGGGGADGGHGAGGHGRGEGVEAGGGDGVGVGVELGERGDVAVDAQGAAHDDDVGGAQESGGVEGGGAGEVREGPDGDDGDGGRGVGAQNVQDGFVRGLAGGGEEKVVGLAGSGWLLGGCGCWSEVKERLPGVVWGEVGMGLVDAAEAIFAVEEVGLDQLVLQWLLGAQCNERLLLGLEKGVEAIGETILLAPGAFLVNGVEEGDDIPEA</sequence>
<comment type="subcellular location">
    <subcellularLocation>
        <location evidence="1">Membrane</location>
        <topology evidence="1">Multi-pass membrane protein</topology>
    </subcellularLocation>
</comment>
<keyword evidence="4" id="KW-0378">Hydrolase</keyword>
<feature type="transmembrane region" description="Helical" evidence="11">
    <location>
        <begin position="104"/>
        <end position="124"/>
    </location>
</feature>
<evidence type="ECO:0000256" key="8">
    <source>
        <dbReference type="ARBA" id="ARBA00023136"/>
    </source>
</evidence>
<dbReference type="SUPFAM" id="SSF52151">
    <property type="entry name" value="FabD/lysophospholipase-like"/>
    <property type="match status" value="1"/>
</dbReference>
<dbReference type="PANTHER" id="PTHR14226">
    <property type="entry name" value="NEUROPATHY TARGET ESTERASE/SWISS CHEESE D.MELANOGASTER"/>
    <property type="match status" value="1"/>
</dbReference>
<dbReference type="GO" id="GO:0016020">
    <property type="term" value="C:membrane"/>
    <property type="evidence" value="ECO:0007669"/>
    <property type="project" value="UniProtKB-SubCell"/>
</dbReference>
<feature type="compositionally biased region" description="Gly residues" evidence="10">
    <location>
        <begin position="812"/>
        <end position="846"/>
    </location>
</feature>
<dbReference type="CDD" id="cd07229">
    <property type="entry name" value="Pat_TGL3_like"/>
    <property type="match status" value="1"/>
</dbReference>